<accession>A0ABS2NJU1</accession>
<evidence type="ECO:0000256" key="2">
    <source>
        <dbReference type="ARBA" id="ARBA00004401"/>
    </source>
</evidence>
<evidence type="ECO:0000256" key="4">
    <source>
        <dbReference type="ARBA" id="ARBA00013208"/>
    </source>
</evidence>
<evidence type="ECO:0000256" key="6">
    <source>
        <dbReference type="ARBA" id="ARBA00022801"/>
    </source>
</evidence>
<dbReference type="Gene3D" id="2.10.109.10">
    <property type="entry name" value="Umud Fragment, subunit A"/>
    <property type="match status" value="1"/>
</dbReference>
<dbReference type="NCBIfam" id="TIGR02227">
    <property type="entry name" value="sigpep_I_bact"/>
    <property type="match status" value="1"/>
</dbReference>
<dbReference type="Proteomes" id="UP001646157">
    <property type="component" value="Unassembled WGS sequence"/>
</dbReference>
<dbReference type="InterPro" id="IPR019533">
    <property type="entry name" value="Peptidase_S26"/>
</dbReference>
<evidence type="ECO:0000256" key="3">
    <source>
        <dbReference type="ARBA" id="ARBA00009370"/>
    </source>
</evidence>
<gene>
    <name evidence="9" type="ORF">JOC86_004702</name>
</gene>
<evidence type="ECO:0000313" key="10">
    <source>
        <dbReference type="Proteomes" id="UP001646157"/>
    </source>
</evidence>
<dbReference type="PRINTS" id="PR00727">
    <property type="entry name" value="LEADERPTASE"/>
</dbReference>
<keyword evidence="5 7" id="KW-0645">Protease</keyword>
<keyword evidence="10" id="KW-1185">Reference proteome</keyword>
<protein>
    <recommendedName>
        <fullName evidence="4 7">Signal peptidase I</fullName>
        <ecNumber evidence="4 7">3.4.21.89</ecNumber>
    </recommendedName>
</protein>
<evidence type="ECO:0000256" key="7">
    <source>
        <dbReference type="RuleBase" id="RU362042"/>
    </source>
</evidence>
<comment type="caution">
    <text evidence="9">The sequence shown here is derived from an EMBL/GenBank/DDBJ whole genome shotgun (WGS) entry which is preliminary data.</text>
</comment>
<proteinExistence type="inferred from homology"/>
<name>A0ABS2NJU1_9BACI</name>
<evidence type="ECO:0000256" key="5">
    <source>
        <dbReference type="ARBA" id="ARBA00022670"/>
    </source>
</evidence>
<keyword evidence="6 7" id="KW-0378">Hydrolase</keyword>
<dbReference type="PANTHER" id="PTHR43390:SF1">
    <property type="entry name" value="CHLOROPLAST PROCESSING PEPTIDASE"/>
    <property type="match status" value="1"/>
</dbReference>
<evidence type="ECO:0000259" key="8">
    <source>
        <dbReference type="Pfam" id="PF10502"/>
    </source>
</evidence>
<reference evidence="9 10" key="1">
    <citation type="submission" date="2021-01" db="EMBL/GenBank/DDBJ databases">
        <title>Genomic Encyclopedia of Type Strains, Phase IV (KMG-IV): sequencing the most valuable type-strain genomes for metagenomic binning, comparative biology and taxonomic classification.</title>
        <authorList>
            <person name="Goeker M."/>
        </authorList>
    </citation>
    <scope>NUCLEOTIDE SEQUENCE [LARGE SCALE GENOMIC DNA]</scope>
    <source>
        <strain evidence="9 10">DSM 24834</strain>
    </source>
</reference>
<dbReference type="GO" id="GO:0009003">
    <property type="term" value="F:signal peptidase activity"/>
    <property type="evidence" value="ECO:0007669"/>
    <property type="project" value="UniProtKB-EC"/>
</dbReference>
<dbReference type="PROSITE" id="PS00501">
    <property type="entry name" value="SPASE_I_1"/>
    <property type="match status" value="1"/>
</dbReference>
<comment type="similarity">
    <text evidence="3 7">Belongs to the peptidase S26 family.</text>
</comment>
<dbReference type="Pfam" id="PF10502">
    <property type="entry name" value="Peptidase_S26"/>
    <property type="match status" value="1"/>
</dbReference>
<sequence>MRDNTKKEVFSWIKSIFFALMIAFICRQFLFAPVAVQGESMMPTFENNNRLVVSKISEIDHFDVIVFRSPISEKNFIKRVIGLPDDTIEMNNDQLFINGKVYQESYLSQNRKIAEQAGMKKLTGDFGPITVPKDNYFVMGDNRLNSTDSREFGSISNESVVGEVGFRFFPLNEIGTPE</sequence>
<dbReference type="InterPro" id="IPR019756">
    <property type="entry name" value="Pept_S26A_signal_pept_1_Ser-AS"/>
</dbReference>
<organism evidence="9 10">
    <name type="scientific">Rossellomorea pakistanensis</name>
    <dbReference type="NCBI Taxonomy" id="992288"/>
    <lineage>
        <taxon>Bacteria</taxon>
        <taxon>Bacillati</taxon>
        <taxon>Bacillota</taxon>
        <taxon>Bacilli</taxon>
        <taxon>Bacillales</taxon>
        <taxon>Bacillaceae</taxon>
        <taxon>Rossellomorea</taxon>
    </lineage>
</organism>
<dbReference type="CDD" id="cd06530">
    <property type="entry name" value="S26_SPase_I"/>
    <property type="match status" value="1"/>
</dbReference>
<dbReference type="RefSeq" id="WP_205175575.1">
    <property type="nucleotide sequence ID" value="NZ_JAFBDZ010000007.1"/>
</dbReference>
<dbReference type="PANTHER" id="PTHR43390">
    <property type="entry name" value="SIGNAL PEPTIDASE I"/>
    <property type="match status" value="1"/>
</dbReference>
<dbReference type="InterPro" id="IPR019758">
    <property type="entry name" value="Pept_S26A_signal_pept_1_CS"/>
</dbReference>
<dbReference type="InterPro" id="IPR000223">
    <property type="entry name" value="Pept_S26A_signal_pept_1"/>
</dbReference>
<dbReference type="InterPro" id="IPR036286">
    <property type="entry name" value="LexA/Signal_pep-like_sf"/>
</dbReference>
<dbReference type="PROSITE" id="PS00761">
    <property type="entry name" value="SPASE_I_3"/>
    <property type="match status" value="1"/>
</dbReference>
<feature type="domain" description="Peptidase S26" evidence="8">
    <location>
        <begin position="10"/>
        <end position="169"/>
    </location>
</feature>
<comment type="subcellular location">
    <subcellularLocation>
        <location evidence="2">Cell membrane</location>
        <topology evidence="2">Single-pass type II membrane protein</topology>
    </subcellularLocation>
    <subcellularLocation>
        <location evidence="7">Membrane</location>
        <topology evidence="7">Single-pass type II membrane protein</topology>
    </subcellularLocation>
</comment>
<evidence type="ECO:0000256" key="1">
    <source>
        <dbReference type="ARBA" id="ARBA00000677"/>
    </source>
</evidence>
<dbReference type="EC" id="3.4.21.89" evidence="4 7"/>
<comment type="catalytic activity">
    <reaction evidence="1 7">
        <text>Cleavage of hydrophobic, N-terminal signal or leader sequences from secreted and periplasmic proteins.</text>
        <dbReference type="EC" id="3.4.21.89"/>
    </reaction>
</comment>
<dbReference type="SUPFAM" id="SSF51306">
    <property type="entry name" value="LexA/Signal peptidase"/>
    <property type="match status" value="1"/>
</dbReference>
<evidence type="ECO:0000313" key="9">
    <source>
        <dbReference type="EMBL" id="MBM7588127.1"/>
    </source>
</evidence>
<dbReference type="EMBL" id="JAFBDZ010000007">
    <property type="protein sequence ID" value="MBM7588127.1"/>
    <property type="molecule type" value="Genomic_DNA"/>
</dbReference>